<dbReference type="PROSITE" id="PS51257">
    <property type="entry name" value="PROKAR_LIPOPROTEIN"/>
    <property type="match status" value="1"/>
</dbReference>
<dbReference type="PANTHER" id="PTHR33321">
    <property type="match status" value="1"/>
</dbReference>
<dbReference type="GeneID" id="97183514"/>
<dbReference type="RefSeq" id="WP_112374004.1">
    <property type="nucleotide sequence ID" value="NZ_CP069793.1"/>
</dbReference>
<dbReference type="InterPro" id="IPR007541">
    <property type="entry name" value="Uncharacterised_BSP"/>
</dbReference>
<name>A0A2X2IWT8_SPHMU</name>
<organism evidence="1 2">
    <name type="scientific">Sphingobacterium multivorum</name>
    <dbReference type="NCBI Taxonomy" id="28454"/>
    <lineage>
        <taxon>Bacteria</taxon>
        <taxon>Pseudomonadati</taxon>
        <taxon>Bacteroidota</taxon>
        <taxon>Sphingobacteriia</taxon>
        <taxon>Sphingobacteriales</taxon>
        <taxon>Sphingobacteriaceae</taxon>
        <taxon>Sphingobacterium</taxon>
    </lineage>
</organism>
<accession>A0A2X2IWT8</accession>
<dbReference type="Pfam" id="PF04450">
    <property type="entry name" value="BSP"/>
    <property type="match status" value="1"/>
</dbReference>
<dbReference type="AlphaFoldDB" id="A0A2X2IWT8"/>
<dbReference type="Proteomes" id="UP000251241">
    <property type="component" value="Unassembled WGS sequence"/>
</dbReference>
<reference evidence="1 2" key="1">
    <citation type="submission" date="2018-06" db="EMBL/GenBank/DDBJ databases">
        <authorList>
            <consortium name="Pathogen Informatics"/>
            <person name="Doyle S."/>
        </authorList>
    </citation>
    <scope>NUCLEOTIDE SEQUENCE [LARGE SCALE GENOMIC DNA]</scope>
    <source>
        <strain evidence="1 2">NCTC11343</strain>
    </source>
</reference>
<sequence length="240" mass="27477">MINLKNLKIVVTVFGLVYSCSLFAQDNWKHTENDRKVAVDIDSISKGGYTLIWINKDKDFSASLKERLVAAYFTNYPKLAKKYNKKTIKKVSFVIDPDYKGVAATAGGIVRYSPAWFAKNPGDIDVVTHEVMHIVQAYPDGAGPWWITEGIADFVRFDDGIDNAGANWKLPEYNEKQKYSDSYRITARFLYWINLHVKKDFVKKLDAAMRSKSYSDAFWKVETGKTIDELWADYSQNPTL</sequence>
<dbReference type="PANTHER" id="PTHR33321:SF12">
    <property type="entry name" value="PLANT BASIC SECRETORY PROTEIN (BSP) FAMILY PROTEIN"/>
    <property type="match status" value="1"/>
</dbReference>
<evidence type="ECO:0000313" key="1">
    <source>
        <dbReference type="EMBL" id="SPZ84601.1"/>
    </source>
</evidence>
<gene>
    <name evidence="1" type="ORF">NCTC11343_01143</name>
</gene>
<evidence type="ECO:0000313" key="2">
    <source>
        <dbReference type="Proteomes" id="UP000251241"/>
    </source>
</evidence>
<dbReference type="EMBL" id="UAUU01000002">
    <property type="protein sequence ID" value="SPZ84601.1"/>
    <property type="molecule type" value="Genomic_DNA"/>
</dbReference>
<proteinExistence type="predicted"/>
<protein>
    <submittedName>
        <fullName evidence="1">Plant Basic Secretory Protein</fullName>
    </submittedName>
</protein>